<comment type="caution">
    <text evidence="2">The sequence shown here is derived from an EMBL/GenBank/DDBJ whole genome shotgun (WGS) entry which is preliminary data.</text>
</comment>
<dbReference type="InterPro" id="IPR006140">
    <property type="entry name" value="D-isomer_DH_NAD-bd"/>
</dbReference>
<dbReference type="GO" id="GO:0005739">
    <property type="term" value="C:mitochondrion"/>
    <property type="evidence" value="ECO:0007669"/>
    <property type="project" value="TreeGrafter"/>
</dbReference>
<dbReference type="GO" id="GO:0051287">
    <property type="term" value="F:NAD binding"/>
    <property type="evidence" value="ECO:0007669"/>
    <property type="project" value="InterPro"/>
</dbReference>
<evidence type="ECO:0000313" key="3">
    <source>
        <dbReference type="Proteomes" id="UP001497480"/>
    </source>
</evidence>
<sequence length="94" mass="10281">MGLFDKNRIAKSKKGVLIVNNARGAIMDAQAVADASSSGHIAVAMTPHIYGTTIDAQLCYAAGIKDMLERHFKGEDFPEQHYIVKEGQLASQYR</sequence>
<dbReference type="InterPro" id="IPR036291">
    <property type="entry name" value="NAD(P)-bd_dom_sf"/>
</dbReference>
<dbReference type="Proteomes" id="UP001497480">
    <property type="component" value="Unassembled WGS sequence"/>
</dbReference>
<dbReference type="SUPFAM" id="SSF51735">
    <property type="entry name" value="NAD(P)-binding Rossmann-fold domains"/>
    <property type="match status" value="1"/>
</dbReference>
<dbReference type="Gene3D" id="3.40.50.720">
    <property type="entry name" value="NAD(P)-binding Rossmann-like Domain"/>
    <property type="match status" value="2"/>
</dbReference>
<gene>
    <name evidence="2" type="ORF">LLUT_LOCUS13771</name>
</gene>
<dbReference type="PANTHER" id="PTHR42938">
    <property type="entry name" value="FORMATE DEHYDROGENASE 1"/>
    <property type="match status" value="1"/>
</dbReference>
<dbReference type="Pfam" id="PF02826">
    <property type="entry name" value="2-Hacid_dh_C"/>
    <property type="match status" value="1"/>
</dbReference>
<dbReference type="EMBL" id="CAXHTB010000009">
    <property type="protein sequence ID" value="CAL0312711.1"/>
    <property type="molecule type" value="Genomic_DNA"/>
</dbReference>
<proteinExistence type="predicted"/>
<reference evidence="2 3" key="1">
    <citation type="submission" date="2024-03" db="EMBL/GenBank/DDBJ databases">
        <authorList>
            <person name="Martinez-Hernandez J."/>
        </authorList>
    </citation>
    <scope>NUCLEOTIDE SEQUENCE [LARGE SCALE GENOMIC DNA]</scope>
</reference>
<feature type="domain" description="D-isomer specific 2-hydroxyacid dehydrogenase NAD-binding" evidence="1">
    <location>
        <begin position="2"/>
        <end position="45"/>
    </location>
</feature>
<evidence type="ECO:0000259" key="1">
    <source>
        <dbReference type="Pfam" id="PF02826"/>
    </source>
</evidence>
<protein>
    <recommendedName>
        <fullName evidence="1">D-isomer specific 2-hydroxyacid dehydrogenase NAD-binding domain-containing protein</fullName>
    </recommendedName>
</protein>
<dbReference type="GO" id="GO:0008863">
    <property type="term" value="F:formate dehydrogenase (NAD+) activity"/>
    <property type="evidence" value="ECO:0007669"/>
    <property type="project" value="TreeGrafter"/>
</dbReference>
<dbReference type="GO" id="GO:0009507">
    <property type="term" value="C:chloroplast"/>
    <property type="evidence" value="ECO:0007669"/>
    <property type="project" value="TreeGrafter"/>
</dbReference>
<keyword evidence="3" id="KW-1185">Reference proteome</keyword>
<dbReference type="PANTHER" id="PTHR42938:SF9">
    <property type="entry name" value="FORMATE DEHYDROGENASE 1"/>
    <property type="match status" value="1"/>
</dbReference>
<evidence type="ECO:0000313" key="2">
    <source>
        <dbReference type="EMBL" id="CAL0312711.1"/>
    </source>
</evidence>
<dbReference type="AlphaFoldDB" id="A0AAV1WTF5"/>
<organism evidence="2 3">
    <name type="scientific">Lupinus luteus</name>
    <name type="common">European yellow lupine</name>
    <dbReference type="NCBI Taxonomy" id="3873"/>
    <lineage>
        <taxon>Eukaryota</taxon>
        <taxon>Viridiplantae</taxon>
        <taxon>Streptophyta</taxon>
        <taxon>Embryophyta</taxon>
        <taxon>Tracheophyta</taxon>
        <taxon>Spermatophyta</taxon>
        <taxon>Magnoliopsida</taxon>
        <taxon>eudicotyledons</taxon>
        <taxon>Gunneridae</taxon>
        <taxon>Pentapetalae</taxon>
        <taxon>rosids</taxon>
        <taxon>fabids</taxon>
        <taxon>Fabales</taxon>
        <taxon>Fabaceae</taxon>
        <taxon>Papilionoideae</taxon>
        <taxon>50 kb inversion clade</taxon>
        <taxon>genistoids sensu lato</taxon>
        <taxon>core genistoids</taxon>
        <taxon>Genisteae</taxon>
        <taxon>Lupinus</taxon>
    </lineage>
</organism>
<accession>A0AAV1WTF5</accession>
<name>A0AAV1WTF5_LUPLU</name>